<dbReference type="SUPFAM" id="SSF49478">
    <property type="entry name" value="Cna protein B-type domain"/>
    <property type="match status" value="2"/>
</dbReference>
<evidence type="ECO:0000256" key="4">
    <source>
        <dbReference type="ARBA" id="ARBA00022729"/>
    </source>
</evidence>
<dbReference type="Pfam" id="PF17802">
    <property type="entry name" value="SpaA"/>
    <property type="match status" value="7"/>
</dbReference>
<comment type="similarity">
    <text evidence="1">Belongs to the serine-aspartate repeat-containing protein (SDr) family.</text>
</comment>
<keyword evidence="5" id="KW-0572">Peptidoglycan-anchor</keyword>
<dbReference type="NCBIfam" id="NF033073">
    <property type="entry name" value="LPXTG_double"/>
    <property type="match status" value="1"/>
</dbReference>
<dbReference type="InterPro" id="IPR041033">
    <property type="entry name" value="SpaA_PFL_dom_1"/>
</dbReference>
<keyword evidence="2" id="KW-0134">Cell wall</keyword>
<evidence type="ECO:0000313" key="10">
    <source>
        <dbReference type="Proteomes" id="UP000198508"/>
    </source>
</evidence>
<dbReference type="InterPro" id="IPR013783">
    <property type="entry name" value="Ig-like_fold"/>
</dbReference>
<keyword evidence="3" id="KW-0964">Secreted</keyword>
<keyword evidence="7" id="KW-0812">Transmembrane</keyword>
<dbReference type="PANTHER" id="PTHR36108">
    <property type="entry name" value="COLOSSIN-B-RELATED"/>
    <property type="match status" value="1"/>
</dbReference>
<keyword evidence="10" id="KW-1185">Reference proteome</keyword>
<feature type="transmembrane region" description="Helical" evidence="7">
    <location>
        <begin position="3978"/>
        <end position="4000"/>
    </location>
</feature>
<dbReference type="PANTHER" id="PTHR36108:SF13">
    <property type="entry name" value="COLOSSIN-B-RELATED"/>
    <property type="match status" value="1"/>
</dbReference>
<evidence type="ECO:0000256" key="2">
    <source>
        <dbReference type="ARBA" id="ARBA00022512"/>
    </source>
</evidence>
<feature type="domain" description="Gram-positive cocci surface proteins LPxTG" evidence="8">
    <location>
        <begin position="3972"/>
        <end position="4008"/>
    </location>
</feature>
<evidence type="ECO:0000313" key="9">
    <source>
        <dbReference type="EMBL" id="SET53355.1"/>
    </source>
</evidence>
<evidence type="ECO:0000256" key="3">
    <source>
        <dbReference type="ARBA" id="ARBA00022525"/>
    </source>
</evidence>
<proteinExistence type="inferred from homology"/>
<feature type="region of interest" description="Disordered" evidence="6">
    <location>
        <begin position="3918"/>
        <end position="3937"/>
    </location>
</feature>
<keyword evidence="7" id="KW-1133">Transmembrane helix</keyword>
<evidence type="ECO:0000256" key="6">
    <source>
        <dbReference type="SAM" id="MobiDB-lite"/>
    </source>
</evidence>
<evidence type="ECO:0000256" key="5">
    <source>
        <dbReference type="ARBA" id="ARBA00023088"/>
    </source>
</evidence>
<dbReference type="EMBL" id="FOIM01000008">
    <property type="protein sequence ID" value="SET53355.1"/>
    <property type="molecule type" value="Genomic_DNA"/>
</dbReference>
<evidence type="ECO:0000256" key="7">
    <source>
        <dbReference type="SAM" id="Phobius"/>
    </source>
</evidence>
<dbReference type="Proteomes" id="UP000198508">
    <property type="component" value="Unassembled WGS sequence"/>
</dbReference>
<accession>A0A1I0F7E6</accession>
<dbReference type="PROSITE" id="PS50847">
    <property type="entry name" value="GRAM_POS_ANCHORING"/>
    <property type="match status" value="1"/>
</dbReference>
<dbReference type="Gene3D" id="2.60.40.10">
    <property type="entry name" value="Immunoglobulins"/>
    <property type="match status" value="8"/>
</dbReference>
<dbReference type="STRING" id="460384.SAMN05216313_1089"/>
<keyword evidence="4" id="KW-0732">Signal</keyword>
<evidence type="ECO:0000256" key="1">
    <source>
        <dbReference type="ARBA" id="ARBA00007257"/>
    </source>
</evidence>
<gene>
    <name evidence="9" type="ORF">SAMN05216313_1089</name>
</gene>
<reference evidence="10" key="1">
    <citation type="submission" date="2016-10" db="EMBL/GenBank/DDBJ databases">
        <authorList>
            <person name="Varghese N."/>
            <person name="Submissions S."/>
        </authorList>
    </citation>
    <scope>NUCLEOTIDE SEQUENCE [LARGE SCALE GENOMIC DNA]</scope>
    <source>
        <strain evidence="10">NLAE-zl-G277</strain>
    </source>
</reference>
<feature type="compositionally biased region" description="Gly residues" evidence="6">
    <location>
        <begin position="3922"/>
        <end position="3934"/>
    </location>
</feature>
<sequence length="4008" mass="438257">MESLQEEGGIVSRVGAGMIKSTRLTLVPSTPFFEAVTEALGDPDSAEDNQVVVGSIAVSPDKTGEIMAGEEFHLTVNYAMNAVPPYSYNGGTVSLYTPNEVKRGTIILTVPRELVLPQQAVYRQEAGESAIYNIPVSDESASGKMVLKAYFAGNGRSGIGTAYEMSNIWSAAYSGFVTAVDPTDASSSVEYAFCDYGQRESLDEELTEEMYQWELASPDVWAVNKEITSLNGVGEQVSLNGQDAVKFEFEITVGLDQAGAPAVGDANYFRPGRVPFESYRLTDTLTLHDKEGNPTDIAPLKVELVPEGANNGSPLVAEEPVLNSAVITTEQYAAAGHPGEDTGLYETDGSAPALTRYKVTAYYARENFKLDFWDPQVEDGATYQVKNDVTIDYTLANVNGGGNRPQIQDDAKGYYQFVEGSSAIRLKKNLLIPDLNEAGELTTREVPFDGVYGGYYEGYAGFTLEKQDEEGTFQVYSPQVLEGGAYKDLGNIAINPVQDSLDGEVPEQGTDGSLTFYVEPGTYRITETELPEKTQPGPGMELDSRGQAYFEVTVKLDDEKTVTFENAVQSGGLQFAKYGYEYRNHGLSEKADPLGGVTFELFDGQGESLGTATSGKDGIVSFFPLDAGTYTLKEVSTADGYILDSTAYDVKVEAGRIARPRKGGADQEVLYNLPNQSAARVVKWLAKPGQEQETRVQLGGQAVEAFAGRFQVEYRDGENWLKYGDPLSLDGSGEIYLDLPVYRNGKTESAEATVYRVVESVPEAYTSKTYNVGDGAYYQTFDPDAHQVVSREFTLEEAREQGKPAPVQTINITNIPRSNIALTKYNAGYGASGDDRKSWITSEKAGAAAAEFQLLRKTGEGRYDLVGSGQTDENGNIVFSNLDIWTDNGSKIEYYWYEMPQSGTRLEVFDSEYASGSENRLQTVTGAVIDGVSHDAAMLAGPFALTVDSTVRAYAYNVAQKLPVWIEKRDGSAKETVIWTDSDPETQFEFTIYQMDGDKTGAAGQPVTVRNDGKPVYLDLGYQYKVYETKHPESYEGYEGQENQSDEKGFYQIIDLTKRPEISMGSGVQEAKGGNLTTFVNRRLSRLQVVKQSRTIDLNDLLTKDSRLTDVEFEVFTEEDGQFKSTGRTIKSDDGNYWFKAGTYYVKEKSVPAGHIDPATYLETGDHRKDADLKYFMDSGRQNLYYGPIQVKESGKEVATGSVEVINYKNVGTIRAIKKSGNTGEPLGGAVIALEKLAGAKYVEIGRQTSDKETGFVTFGGVAIYDDNGDKITYRLREITPPSGYTLDKGREYAVKLDQKDLLTTVDTTGHTLEFVNNLAVNLTVRKFWTDKWESQFDHRDIKNELPGVDLVLYKWDQTGGAGKAQLVAAGASDEAAAAAMFKGLDSKLAYFVVEGEGVSGYEPKDGKVILTKTSGAYPEELDVSADGALMGGDYNYVFFPVQAAGEIEVNRSGEILNERPWLQFNLHKYADRVLYNENTENRTPVTFEYEGTSRTFYAEELNPHKDVNGARFEFHETPLAGGLEAVLDGGTLIDVYETGTKLNGLGGQQVDGEFDTTIVRPGNIFWLKEVSAGPGYSWGDRPQIIAFVPADQLSGFEMDENGFYVRADETKVKVVPYEKNATVTADAFNYDMSGTGIGEINTAYVKLNKWLETERDGQKEYTPLGGVTFQLRVGGITVATLETGLDNQWNGGDKTGQAMSEMLYFDRIVEALKSAGRTDEEILKWVNFETHEISFELVEISAPDRVEMMDGSKTLTVAFAGNTPVDTSYFWSEGDPESKRLINTQLEGYRVELNVWGYNPTEELFEATGGAITDAKLEQMDGLDAAPLNQVILELYRYNYETGKYERYMADTSIRTVNGRYLFEDGLPRGKYYLVETNLGQANKDRYFNMYNSKDWRREFTVNASERNVVNVYNPEKPNLEITKRVLAEKAGGKHVDLAGLTLTFKDGGTKYTRIFNKDSADETTVRIDNMAPGAYTITESGQPQNTSIQYFGVYNQNQLIIGFSRAKNGSTPQIQKRDKLKTYPYESQVSMELYNPQKGSLKLIKTDAEDPEVKLAGAEFKYSYLPFNANKGDIVGSKGEAYVVRQPGLVEDATLLQDLAGRKWGTETAAGKTNADGELLMEHLDPGWYRITETNAPEGYTAGQEPFYMAVVADMGADHTVAGVIPEAVVTNPHDVSLTVTKNLDYAGLTDHKNVLPDTVTFRLYKGTADGALADTGRSVEVMSKDGHTGIIDGIPQLTAKETADGVHYYLAETVEKSEDWNFVAAADNQDAAGTALNTVTKGGVTYIELPGFTTRADVAITVTNRLARADITLLKVDKDSNAPLAGAVFALYATDQTVGGTGLPADSARIGTFADLGQGIYRLTNIPAGSISGTDYYVFEVTAPEHYVRKAEPVKVTVLPGQHLSYETPESAGLLTIQNESGVDISLIKHPDVYGGPEAGTIQTSGVKFDLYVRDTAQDGSGWTKVGETREPDADGTIKWTGLKLADRQYALYEYDITGGTYENYALDGIYLDGVKMEETAEQDGRRLYVLAGMSAGQTFGFEAYNRPAQLVTIQKTDANGGPAPEAEFQILDANGGVVMIHGQEKVQTARVGGENYTQVKIPLKAGTYTLVETKTGSGYNLIPDDSRVITRREITVPDEANNNTYEFSNLRIAPTVELNKQVAAVNGQEVEAGREGVLENLWWNDGQTVRYELTPVLGDEITGRGNNGTIERFALTDTGLTMQGPDGNDLAYDIYTRDNYSFTELVIPMPSHDSFIVRDGVAVEAGAITATVTTEHFDGSQNTYEHTFDLEDSWTLDLGAEAGVKGFTVTYEDARMKEQSGYALGQNFNPGTIQAEAVLYQQPYNSQAVQVIGRIRNSANVAVKYSKYLSDGTHQEYTMGRDSFDDVRVLEPDIPTVSTRLDVANNTRPADTATGNIKVGDKLTYTMTLENVSGESIRSEMVGPVFVNRLPIGVNAVDDTIKVRMNGTEIEPDQISVIYDSEGIEYLVVSLPHHNLTNGDKVVVTFEAEVGNAVINNTGAATDSMYITSRLTKDIFASNPGGATFKWQEEKTGTNWPNEYPDINDIAKDTLGLWNKANGYTYNYRQNTFNTNSDITLLKEGKGNLDSAFVSEPVSAKVTPDENGSIIYHLIAKNTSAEANKTVITRLRLADSLPRPSEMEDFKGTSRSSQWRFNVDGGTAFTVYKVNAEGAKTVIEPENYRIYYFTGDGETAMDQSVLKKYENPEDHGWVLQDNWTGTNPVAVMADITLPEDQHLKTSESAVLEFKADVQEINSAQELERIAYTYAVNRFSMSYYHMSNENPEELAFQDVTSNMVQAVLTPARVGVGGRIWIDANGNGLQDDDQYGTSVSDLQKLVENQYFRIRLNTSGEEKNTVSVASVSQAIPAVPNETAKPSGVLDRTGRFLFSGLLPAQPHDEENLYAAMDDDGALNTIRNELKPGALKGLNPQTNRLTIITGGDGSADIIPGMYLKKTATTVNGKGISNAEGGMSRKPSELKAGTYPSETQDNNFVTNGTADSYVSEQFFLWGDTENWDQTKDFGLIPYRDLTITKYGEGDPKETLEGAEFALYGPFDNEEEARAFDTGKADEGSGKFVGRGATGADGTLKFEGLYYYLYYVIVEESTPDDYMTYGAVASSNIRPMSADRADASWYIPWGVTEASVTNKYGDGTLKVTKADSETGAALAGARFELTASRTNVEGAWENYLAKAANSEPDGLTGVQAVTVDGTTLRFTIAGSTEHGATDGTAVLTELPYGTYTLTEIKAPDGYILGSTPEVRVFTISRADRTISYTTDQLALEKDAMGPIANTPHETTVVKVSKSNTETKLAGAEFILKSQKGYVLLKDGSFDGYVQEEEKASRFTTDENGAFVIKRLPAGTYTLVEKTAPSGYQINSDIPSFTTDGTKHSLIQVEDQKITHSGGNGGGGGGGGSTGKRSVTVINDENVPLANLPQPPVNETIILDDDVPLAGLPKTGEIVNAAAGLAALISTALMGVYLALQKKRRPDR</sequence>
<evidence type="ECO:0000259" key="8">
    <source>
        <dbReference type="PROSITE" id="PS50847"/>
    </source>
</evidence>
<name>A0A1I0F7E6_9FIRM</name>
<organism evidence="9 10">
    <name type="scientific">Enterocloster lavalensis</name>
    <dbReference type="NCBI Taxonomy" id="460384"/>
    <lineage>
        <taxon>Bacteria</taxon>
        <taxon>Bacillati</taxon>
        <taxon>Bacillota</taxon>
        <taxon>Clostridia</taxon>
        <taxon>Lachnospirales</taxon>
        <taxon>Lachnospiraceae</taxon>
        <taxon>Enterocloster</taxon>
    </lineage>
</organism>
<protein>
    <submittedName>
        <fullName evidence="9">Cna protein B-type domain-containing protein</fullName>
    </submittedName>
</protein>
<dbReference type="RefSeq" id="WP_092362712.1">
    <property type="nucleotide sequence ID" value="NZ_FOIM01000008.1"/>
</dbReference>
<dbReference type="InterPro" id="IPR019931">
    <property type="entry name" value="LPXTG_anchor"/>
</dbReference>
<keyword evidence="7" id="KW-0472">Membrane</keyword>